<organism evidence="1 2">
    <name type="scientific">[Candida] jaroonii</name>
    <dbReference type="NCBI Taxonomy" id="467808"/>
    <lineage>
        <taxon>Eukaryota</taxon>
        <taxon>Fungi</taxon>
        <taxon>Dikarya</taxon>
        <taxon>Ascomycota</taxon>
        <taxon>Saccharomycotina</taxon>
        <taxon>Pichiomycetes</taxon>
        <taxon>Debaryomycetaceae</taxon>
        <taxon>Yamadazyma</taxon>
    </lineage>
</organism>
<proteinExistence type="predicted"/>
<evidence type="ECO:0000313" key="1">
    <source>
        <dbReference type="EMBL" id="CAH6720038.1"/>
    </source>
</evidence>
<evidence type="ECO:0000313" key="2">
    <source>
        <dbReference type="Proteomes" id="UP001152531"/>
    </source>
</evidence>
<sequence length="1214" mass="133467">MSLYIGVYIALFDYEPQTDEELKINQDDILYLLEKSDVDDWWKVKKRVLPVGDEEVEEPVGLVPSNYIDVAPVLKTCNALYDYAKQTDEELDFSEGSTFQIYDLNDPDWLLVGDTNGKYGFIPSNYVQMNDSGATTAPVSQPPQSNIPVTQFAPPPQHISRQTPSATVSQEEIKPPPIEKDQVEDLDPESEDEPPLPSRPQAQTNRPSQPMNIRRSSNGSVNDYGRGYDDDEVAPAMPSRPDVTPTKGRSRSSSKYEDEEDLNQEHTFDGEFFKWFIDEIDGRKKKPVMLAIGKGLIILKPNKVKSPSKLRLRSSSTSEIDNEWKIRDLQSFSNEKKHLFLEFKNPIASVELHCGSKDVSEAIMSILADLKGADNAKGLREVERASQSRVGGSNKRIGRLLYDFESQGDDELACREGDEVYILNESKSKDWWMCEKIVNGRQGVVPSSYIEIIGTSNLDKLTDAPDRQKSLKEKKKAKTRHRDRDEREKIREKDRLEREKASKKSKSSPSKNEDTSMPNYHRVRTWIDSSGSFKVEAEFLGCIEGKIHLHKTNGVKIAVAATKLCLEDLEYVEKVTGTSLQDYKDEVNRQNAKRKAHAERKSAAAKKDDLPPEPVSKSATAVINDVPPPQPTRPKSSTIAVNDPDYDWFEFFLNCGIDIGNCQRYTLNFNREQMDDKILEDITPSLLRTLGLREGDIIRVMKFLDNKYGRKRDDIPVQPTGALFTEPTGALKNNSSSDIPKVDAKALPTPSQPPQPTPAQPAPPQTTSFEDDAWAIKPAARSNEDLSKPSQPQQPQYTGSLQDLVNIKPLENKPPPAPVQSNSQTPSAAVMTPVKTGNLIQPGQQFGVQKTGNGTLVSPQKTGTLVPVQRTGGLIPVMTGGLMTAQPTGFIPIASQPTGFMPIQQTGGLAPQFTMGGTLIPIQTGGIFVQKTGGAIMPPTSFNQPILQTGGVTMPNTSFGQQPVFTQVTGGASMPPTSFGQPLSLQRTGPLIPVQKTGPMSQQITGGVPSQITGGMPPTSFGQPMQSFQPQSTFGQSLTGGGFGQGFQPQQPTGFQQQGFQGQGFQPQQPTGGFPQTSFGQPNGFPQTSFSQQPTGGFQSGFPQTSFGQPPNQQPSQFGQFQPQQTFNNFQQPNQMNQMTNMFQNTSISSPPTFNQQMNQMPTTSFGQPAFEGFSQPLQSQPTGSGFGNAPLTNQPTGRRANLSAATPDNPFGF</sequence>
<keyword evidence="2" id="KW-1185">Reference proteome</keyword>
<dbReference type="Proteomes" id="UP001152531">
    <property type="component" value="Unassembled WGS sequence"/>
</dbReference>
<reference evidence="1" key="1">
    <citation type="submission" date="2022-06" db="EMBL/GenBank/DDBJ databases">
        <authorList>
            <person name="Legras J.-L."/>
            <person name="Devillers H."/>
            <person name="Grondin C."/>
        </authorList>
    </citation>
    <scope>NUCLEOTIDE SEQUENCE</scope>
    <source>
        <strain evidence="1">CLIB 1444</strain>
    </source>
</reference>
<protein>
    <submittedName>
        <fullName evidence="1">Actin cytoskeleton-regulatory complex protein Sla1p</fullName>
    </submittedName>
</protein>
<accession>A0ACA9Y519</accession>
<dbReference type="EMBL" id="CALSDN010000003">
    <property type="protein sequence ID" value="CAH6720038.1"/>
    <property type="molecule type" value="Genomic_DNA"/>
</dbReference>
<name>A0ACA9Y519_9ASCO</name>
<gene>
    <name evidence="1" type="ORF">CLIB1444_03S03026</name>
</gene>
<comment type="caution">
    <text evidence="1">The sequence shown here is derived from an EMBL/GenBank/DDBJ whole genome shotgun (WGS) entry which is preliminary data.</text>
</comment>